<accession>A0ABS8M386</accession>
<keyword evidence="4" id="KW-1185">Reference proteome</keyword>
<evidence type="ECO:0000313" key="3">
    <source>
        <dbReference type="EMBL" id="MCC9019293.1"/>
    </source>
</evidence>
<dbReference type="RefSeq" id="WP_230000444.1">
    <property type="nucleotide sequence ID" value="NZ_JAJJMN010000001.1"/>
</dbReference>
<dbReference type="SMART" id="SM00530">
    <property type="entry name" value="HTH_XRE"/>
    <property type="match status" value="1"/>
</dbReference>
<proteinExistence type="predicted"/>
<keyword evidence="1" id="KW-0238">DNA-binding</keyword>
<protein>
    <submittedName>
        <fullName evidence="3">Helix-turn-helix transcriptional regulator</fullName>
    </submittedName>
</protein>
<dbReference type="Pfam" id="PF01381">
    <property type="entry name" value="HTH_3"/>
    <property type="match status" value="1"/>
</dbReference>
<organism evidence="3 4">
    <name type="scientific">Flavobacterium lipolyticum</name>
    <dbReference type="NCBI Taxonomy" id="2893754"/>
    <lineage>
        <taxon>Bacteria</taxon>
        <taxon>Pseudomonadati</taxon>
        <taxon>Bacteroidota</taxon>
        <taxon>Flavobacteriia</taxon>
        <taxon>Flavobacteriales</taxon>
        <taxon>Flavobacteriaceae</taxon>
        <taxon>Flavobacterium</taxon>
    </lineage>
</organism>
<gene>
    <name evidence="3" type="ORF">LNQ34_16095</name>
</gene>
<dbReference type="PROSITE" id="PS50943">
    <property type="entry name" value="HTH_CROC1"/>
    <property type="match status" value="1"/>
</dbReference>
<dbReference type="EMBL" id="JAJJMN010000001">
    <property type="protein sequence ID" value="MCC9019293.1"/>
    <property type="molecule type" value="Genomic_DNA"/>
</dbReference>
<dbReference type="SUPFAM" id="SSF47413">
    <property type="entry name" value="lambda repressor-like DNA-binding domains"/>
    <property type="match status" value="1"/>
</dbReference>
<evidence type="ECO:0000256" key="1">
    <source>
        <dbReference type="ARBA" id="ARBA00023125"/>
    </source>
</evidence>
<dbReference type="PANTHER" id="PTHR46558">
    <property type="entry name" value="TRACRIPTIONAL REGULATORY PROTEIN-RELATED-RELATED"/>
    <property type="match status" value="1"/>
</dbReference>
<evidence type="ECO:0000259" key="2">
    <source>
        <dbReference type="PROSITE" id="PS50943"/>
    </source>
</evidence>
<dbReference type="InterPro" id="IPR001387">
    <property type="entry name" value="Cro/C1-type_HTH"/>
</dbReference>
<feature type="domain" description="HTH cro/C1-type" evidence="2">
    <location>
        <begin position="38"/>
        <end position="93"/>
    </location>
</feature>
<dbReference type="Proteomes" id="UP001430700">
    <property type="component" value="Unassembled WGS sequence"/>
</dbReference>
<comment type="caution">
    <text evidence="3">The sequence shown here is derived from an EMBL/GenBank/DDBJ whole genome shotgun (WGS) entry which is preliminary data.</text>
</comment>
<dbReference type="PANTHER" id="PTHR46558:SF11">
    <property type="entry name" value="HTH-TYPE TRANSCRIPTIONAL REGULATOR XRE"/>
    <property type="match status" value="1"/>
</dbReference>
<dbReference type="Gene3D" id="1.10.260.40">
    <property type="entry name" value="lambda repressor-like DNA-binding domains"/>
    <property type="match status" value="1"/>
</dbReference>
<reference evidence="3" key="1">
    <citation type="submission" date="2021-11" db="EMBL/GenBank/DDBJ databases">
        <title>Description of novel Flavobacterium species.</title>
        <authorList>
            <person name="Saticioglu I.B."/>
            <person name="Ay H."/>
            <person name="Altun S."/>
            <person name="Duman M."/>
        </authorList>
    </citation>
    <scope>NUCLEOTIDE SEQUENCE</scope>
    <source>
        <strain evidence="3">F-126</strain>
    </source>
</reference>
<evidence type="ECO:0000313" key="4">
    <source>
        <dbReference type="Proteomes" id="UP001430700"/>
    </source>
</evidence>
<dbReference type="InterPro" id="IPR010982">
    <property type="entry name" value="Lambda_DNA-bd_dom_sf"/>
</dbReference>
<sequence length="95" mass="10780">MKTYTLEVVTDELVGKIGTPNRDKFEYNLQLDLIANAIRQTRKERNLTQEDLGKLIGVQKAQISKLENNTGNVTIETLIKIFTALKAKITFEITL</sequence>
<name>A0ABS8M386_9FLAO</name>
<dbReference type="CDD" id="cd00093">
    <property type="entry name" value="HTH_XRE"/>
    <property type="match status" value="1"/>
</dbReference>